<evidence type="ECO:0000313" key="3">
    <source>
        <dbReference type="EMBL" id="KJF40558.1"/>
    </source>
</evidence>
<evidence type="ECO:0000259" key="1">
    <source>
        <dbReference type="Pfam" id="PF04466"/>
    </source>
</evidence>
<dbReference type="Gene3D" id="3.30.420.280">
    <property type="match status" value="1"/>
</dbReference>
<organism evidence="3 4">
    <name type="scientific">Ruthenibacterium lactatiformans</name>
    <dbReference type="NCBI Taxonomy" id="1550024"/>
    <lineage>
        <taxon>Bacteria</taxon>
        <taxon>Bacillati</taxon>
        <taxon>Bacillota</taxon>
        <taxon>Clostridia</taxon>
        <taxon>Eubacteriales</taxon>
        <taxon>Oscillospiraceae</taxon>
        <taxon>Ruthenibacterium</taxon>
    </lineage>
</organism>
<dbReference type="Gene3D" id="3.40.50.300">
    <property type="entry name" value="P-loop containing nucleotide triphosphate hydrolases"/>
    <property type="match status" value="1"/>
</dbReference>
<keyword evidence="4" id="KW-1185">Reference proteome</keyword>
<gene>
    <name evidence="3" type="ORF">TQ39_05915</name>
</gene>
<protein>
    <submittedName>
        <fullName evidence="3">Terminase</fullName>
    </submittedName>
</protein>
<dbReference type="InterPro" id="IPR035413">
    <property type="entry name" value="Terminase_L_C"/>
</dbReference>
<dbReference type="InterPro" id="IPR035412">
    <property type="entry name" value="Terminase_L_N"/>
</dbReference>
<feature type="domain" description="Phage terminase large subunit N-terminal" evidence="1">
    <location>
        <begin position="28"/>
        <end position="230"/>
    </location>
</feature>
<dbReference type="EMBL" id="JXXK01000006">
    <property type="protein sequence ID" value="KJF40558.1"/>
    <property type="molecule type" value="Genomic_DNA"/>
</dbReference>
<dbReference type="NCBIfam" id="TIGR01547">
    <property type="entry name" value="phage_term_2"/>
    <property type="match status" value="1"/>
</dbReference>
<proteinExistence type="predicted"/>
<dbReference type="Proteomes" id="UP000032483">
    <property type="component" value="Unassembled WGS sequence"/>
</dbReference>
<reference evidence="3" key="1">
    <citation type="submission" date="2015-02" db="EMBL/GenBank/DDBJ databases">
        <title>A novel member of the family Ruminococcaceae isolated from human feces.</title>
        <authorList>
            <person name="Shkoporov A.N."/>
            <person name="Chaplin A.V."/>
            <person name="Motuzova O.V."/>
            <person name="Kafarskaia L.I."/>
            <person name="Khokhlova E.V."/>
            <person name="Efimov B.A."/>
        </authorList>
    </citation>
    <scope>NUCLEOTIDE SEQUENCE [LARGE SCALE GENOMIC DNA]</scope>
    <source>
        <strain evidence="3">585-1</strain>
    </source>
</reference>
<dbReference type="InterPro" id="IPR052380">
    <property type="entry name" value="Viral_DNA_packaging_terminase"/>
</dbReference>
<dbReference type="Pfam" id="PF04466">
    <property type="entry name" value="Terminase_3"/>
    <property type="match status" value="1"/>
</dbReference>
<dbReference type="PANTHER" id="PTHR39184:SF1">
    <property type="entry name" value="PBSX PHAGE TERMINASE LARGE SUBUNIT"/>
    <property type="match status" value="1"/>
</dbReference>
<comment type="caution">
    <text evidence="3">The sequence shown here is derived from an EMBL/GenBank/DDBJ whole genome shotgun (WGS) entry which is preliminary data.</text>
</comment>
<dbReference type="PANTHER" id="PTHR39184">
    <property type="match status" value="1"/>
</dbReference>
<name>A0A0D8J425_9FIRM</name>
<evidence type="ECO:0000259" key="2">
    <source>
        <dbReference type="Pfam" id="PF17288"/>
    </source>
</evidence>
<dbReference type="Pfam" id="PF17288">
    <property type="entry name" value="Terminase_3C"/>
    <property type="match status" value="1"/>
</dbReference>
<dbReference type="AlphaFoldDB" id="A0A0D8J425"/>
<sequence length="413" mass="46796">MTVDLKNVIGPGFYDSHRAVREQRAHTLVEEGGRGSLKSSFCSVEIVLWLLKWPQSHALVMRQMGNTLEDSVYSQMLWAVAKLGMSEHFLEKKSPLRLIYKPTGQTIYFRGLDDEMKIKGIKPKFGYIGCLWFEEADQLRRGENAVLSVKQSAFRGSGSNPTLTLISFNPPANARNWANRYAREQQPGKLVHHSSYLDAPRDWLGKEFLDGADWLRKTKPLKYRHMYLGEMVGSGTQVFDNILSRKITAKEIAGFDNIISGVDWGYYPDPWVFIRTYYHAATRTLYIFDEARGNKMQNAVTAEIVKGRVAPGELILADLSDEKACADYRSYGLRCWPARKGPGSRELGVRWLQGLNAIVIDPVKCPCVLQEFLEWEYEVAPDGTVLGTLMDANDHGIDAARYACSRIWQRKGA</sequence>
<feature type="domain" description="Phage terminase large subunit C-terminal" evidence="2">
    <location>
        <begin position="263"/>
        <end position="404"/>
    </location>
</feature>
<dbReference type="InterPro" id="IPR027417">
    <property type="entry name" value="P-loop_NTPase"/>
</dbReference>
<dbReference type="InterPro" id="IPR006437">
    <property type="entry name" value="Phage_terminase_lsu"/>
</dbReference>
<evidence type="ECO:0000313" key="4">
    <source>
        <dbReference type="Proteomes" id="UP000032483"/>
    </source>
</evidence>
<accession>A0A0D8J425</accession>